<protein>
    <submittedName>
        <fullName evidence="1">Uncharacterized protein</fullName>
    </submittedName>
</protein>
<evidence type="ECO:0000313" key="1">
    <source>
        <dbReference type="EMBL" id="DAD35810.1"/>
    </source>
</evidence>
<evidence type="ECO:0000313" key="2">
    <source>
        <dbReference type="Proteomes" id="UP000607653"/>
    </source>
</evidence>
<gene>
    <name evidence="1" type="ORF">HUJ06_006450</name>
</gene>
<dbReference type="AlphaFoldDB" id="A0A822YTH8"/>
<dbReference type="Proteomes" id="UP000607653">
    <property type="component" value="Unassembled WGS sequence"/>
</dbReference>
<organism evidence="1 2">
    <name type="scientific">Nelumbo nucifera</name>
    <name type="common">Sacred lotus</name>
    <dbReference type="NCBI Taxonomy" id="4432"/>
    <lineage>
        <taxon>Eukaryota</taxon>
        <taxon>Viridiplantae</taxon>
        <taxon>Streptophyta</taxon>
        <taxon>Embryophyta</taxon>
        <taxon>Tracheophyta</taxon>
        <taxon>Spermatophyta</taxon>
        <taxon>Magnoliopsida</taxon>
        <taxon>Proteales</taxon>
        <taxon>Nelumbonaceae</taxon>
        <taxon>Nelumbo</taxon>
    </lineage>
</organism>
<proteinExistence type="predicted"/>
<dbReference type="EMBL" id="DUZY01000004">
    <property type="protein sequence ID" value="DAD35810.1"/>
    <property type="molecule type" value="Genomic_DNA"/>
</dbReference>
<comment type="caution">
    <text evidence="1">The sequence shown here is derived from an EMBL/GenBank/DDBJ whole genome shotgun (WGS) entry which is preliminary data.</text>
</comment>
<keyword evidence="2" id="KW-1185">Reference proteome</keyword>
<accession>A0A822YTH8</accession>
<name>A0A822YTH8_NELNU</name>
<sequence>MLLHVKGYVYLHDPHECSAVNGSSMFHVFIEQYQCICTVTLNCLP</sequence>
<reference evidence="1 2" key="1">
    <citation type="journal article" date="2020" name="Mol. Biol. Evol.">
        <title>Distinct Expression and Methylation Patterns for Genes with Different Fates following a Single Whole-Genome Duplication in Flowering Plants.</title>
        <authorList>
            <person name="Shi T."/>
            <person name="Rahmani R.S."/>
            <person name="Gugger P.F."/>
            <person name="Wang M."/>
            <person name="Li H."/>
            <person name="Zhang Y."/>
            <person name="Li Z."/>
            <person name="Wang Q."/>
            <person name="Van de Peer Y."/>
            <person name="Marchal K."/>
            <person name="Chen J."/>
        </authorList>
    </citation>
    <scope>NUCLEOTIDE SEQUENCE [LARGE SCALE GENOMIC DNA]</scope>
    <source>
        <tissue evidence="1">Leaf</tissue>
    </source>
</reference>